<dbReference type="Gene3D" id="3.40.50.720">
    <property type="entry name" value="NAD(P)-binding Rossmann-like Domain"/>
    <property type="match status" value="1"/>
</dbReference>
<dbReference type="InterPro" id="IPR050177">
    <property type="entry name" value="Lipid_A_modif_metabolic_enz"/>
</dbReference>
<dbReference type="InterPro" id="IPR036291">
    <property type="entry name" value="NAD(P)-bd_dom_sf"/>
</dbReference>
<dbReference type="InterPro" id="IPR001509">
    <property type="entry name" value="Epimerase_deHydtase"/>
</dbReference>
<gene>
    <name evidence="2" type="ORF">OEZ71_17845</name>
</gene>
<organism evidence="2 3">
    <name type="scientific">Albidovulum litorale</name>
    <dbReference type="NCBI Taxonomy" id="2984134"/>
    <lineage>
        <taxon>Bacteria</taxon>
        <taxon>Pseudomonadati</taxon>
        <taxon>Pseudomonadota</taxon>
        <taxon>Alphaproteobacteria</taxon>
        <taxon>Rhodobacterales</taxon>
        <taxon>Paracoccaceae</taxon>
        <taxon>Albidovulum</taxon>
    </lineage>
</organism>
<dbReference type="EMBL" id="JAOWKZ010000004">
    <property type="protein sequence ID" value="MCV2874164.1"/>
    <property type="molecule type" value="Genomic_DNA"/>
</dbReference>
<dbReference type="Proteomes" id="UP001652564">
    <property type="component" value="Unassembled WGS sequence"/>
</dbReference>
<evidence type="ECO:0000259" key="1">
    <source>
        <dbReference type="Pfam" id="PF01370"/>
    </source>
</evidence>
<name>A0ABT2ZSM6_9RHOB</name>
<comment type="caution">
    <text evidence="2">The sequence shown here is derived from an EMBL/GenBank/DDBJ whole genome shotgun (WGS) entry which is preliminary data.</text>
</comment>
<proteinExistence type="predicted"/>
<sequence>MPTATRMKPGNTEKVLIVGGTGRLGGLLRLAWARQGREGLVWQSRRASDGHGLDPLGDPSGFARAAAGATTIFCLAGVTAGGPSELALNSDLALASIRAARAASVPQVFLASSAAVYGRAETGTGEDGVPQPVSDYGRAKLAMEEVALQNTGNWDNGPAVTCLRIGNVAGADQLLGTRAANGPQMLDICADGHGPRRSYIGPQALSKMLHKLFALGRGGATLPPILNIALEGAVAMDDLLEADGRSWRPMPAPPTVIPELCLDITRLSQVIGRPNRADAIEIVADYRGLVPHPTVVTERRGGVSR</sequence>
<keyword evidence="3" id="KW-1185">Reference proteome</keyword>
<dbReference type="Pfam" id="PF01370">
    <property type="entry name" value="Epimerase"/>
    <property type="match status" value="1"/>
</dbReference>
<evidence type="ECO:0000313" key="2">
    <source>
        <dbReference type="EMBL" id="MCV2874164.1"/>
    </source>
</evidence>
<dbReference type="SUPFAM" id="SSF51735">
    <property type="entry name" value="NAD(P)-binding Rossmann-fold domains"/>
    <property type="match status" value="1"/>
</dbReference>
<dbReference type="RefSeq" id="WP_263741410.1">
    <property type="nucleotide sequence ID" value="NZ_JAOWKZ010000004.1"/>
</dbReference>
<feature type="domain" description="NAD-dependent epimerase/dehydratase" evidence="1">
    <location>
        <begin position="15"/>
        <end position="172"/>
    </location>
</feature>
<reference evidence="2 3" key="1">
    <citation type="submission" date="2022-10" db="EMBL/GenBank/DDBJ databases">
        <title>Defluviimonas sp. nov., isolated from ocean surface sediments.</title>
        <authorList>
            <person name="He W."/>
            <person name="Wang L."/>
            <person name="Zhang D.-F."/>
        </authorList>
    </citation>
    <scope>NUCLEOTIDE SEQUENCE [LARGE SCALE GENOMIC DNA]</scope>
    <source>
        <strain evidence="2 3">WL0050</strain>
    </source>
</reference>
<evidence type="ECO:0000313" key="3">
    <source>
        <dbReference type="Proteomes" id="UP001652564"/>
    </source>
</evidence>
<protein>
    <submittedName>
        <fullName evidence="2">NAD(P)-dependent oxidoreductase</fullName>
    </submittedName>
</protein>
<dbReference type="PANTHER" id="PTHR43245">
    <property type="entry name" value="BIFUNCTIONAL POLYMYXIN RESISTANCE PROTEIN ARNA"/>
    <property type="match status" value="1"/>
</dbReference>
<accession>A0ABT2ZSM6</accession>